<evidence type="ECO:0000313" key="3">
    <source>
        <dbReference type="Proteomes" id="UP000298050"/>
    </source>
</evidence>
<feature type="chain" id="PRO_5021294838" evidence="1">
    <location>
        <begin position="31"/>
        <end position="440"/>
    </location>
</feature>
<dbReference type="OrthoDB" id="9767990at2"/>
<dbReference type="Gene3D" id="2.160.20.10">
    <property type="entry name" value="Single-stranded right-handed beta-helix, Pectin lyase-like"/>
    <property type="match status" value="1"/>
</dbReference>
<dbReference type="SUPFAM" id="SSF51126">
    <property type="entry name" value="Pectin lyase-like"/>
    <property type="match status" value="1"/>
</dbReference>
<name>A0A4Z0LXI3_9GAMM</name>
<gene>
    <name evidence="2" type="ORF">E4634_17350</name>
</gene>
<feature type="signal peptide" evidence="1">
    <location>
        <begin position="1"/>
        <end position="30"/>
    </location>
</feature>
<reference evidence="2 3" key="1">
    <citation type="submission" date="2019-04" db="EMBL/GenBank/DDBJ databases">
        <title>Taxonomy of novel Haliea sp. from mangrove soil of West Coast of India.</title>
        <authorList>
            <person name="Verma A."/>
            <person name="Kumar P."/>
            <person name="Krishnamurthi S."/>
        </authorList>
    </citation>
    <scope>NUCLEOTIDE SEQUENCE [LARGE SCALE GENOMIC DNA]</scope>
    <source>
        <strain evidence="2 3">SAOS-164</strain>
    </source>
</reference>
<dbReference type="Proteomes" id="UP000298050">
    <property type="component" value="Unassembled WGS sequence"/>
</dbReference>
<keyword evidence="1" id="KW-0732">Signal</keyword>
<evidence type="ECO:0000313" key="2">
    <source>
        <dbReference type="EMBL" id="TGD71876.1"/>
    </source>
</evidence>
<protein>
    <submittedName>
        <fullName evidence="2">Uncharacterized protein</fullName>
    </submittedName>
</protein>
<keyword evidence="3" id="KW-1185">Reference proteome</keyword>
<accession>A0A4Z0LXI3</accession>
<dbReference type="InterPro" id="IPR011050">
    <property type="entry name" value="Pectin_lyase_fold/virulence"/>
</dbReference>
<dbReference type="InterPro" id="IPR012334">
    <property type="entry name" value="Pectin_lyas_fold"/>
</dbReference>
<organism evidence="2 3">
    <name type="scientific">Mangrovimicrobium sediminis</name>
    <dbReference type="NCBI Taxonomy" id="2562682"/>
    <lineage>
        <taxon>Bacteria</taxon>
        <taxon>Pseudomonadati</taxon>
        <taxon>Pseudomonadota</taxon>
        <taxon>Gammaproteobacteria</taxon>
        <taxon>Cellvibrionales</taxon>
        <taxon>Halieaceae</taxon>
        <taxon>Mangrovimicrobium</taxon>
    </lineage>
</organism>
<evidence type="ECO:0000256" key="1">
    <source>
        <dbReference type="SAM" id="SignalP"/>
    </source>
</evidence>
<dbReference type="EMBL" id="SRLE01000012">
    <property type="protein sequence ID" value="TGD71876.1"/>
    <property type="molecule type" value="Genomic_DNA"/>
</dbReference>
<comment type="caution">
    <text evidence="2">The sequence shown here is derived from an EMBL/GenBank/DDBJ whole genome shotgun (WGS) entry which is preliminary data.</text>
</comment>
<dbReference type="AlphaFoldDB" id="A0A4Z0LXI3"/>
<sequence length="440" mass="48952">MQLMCHPPVKRLAALGVLLLAAGWQQVSTAGEKPGIRATCTDADPRTLLAQLGATSSCIESGAALNPAAIFGISPDNITQGHRVQQRWNGKDQVVISDMSAKILWNRAAAKYKTTLFHIRRAKVVVIENLNIETGDSDSRMYDTIHIENANRVIVRNSRFAGSVRHYHLRFDNVRELILENVEIAGVEYEGLPGFRGGGGIYFRSKPVKKSDMARYTAPAWVEISGCRIHDYTAGEAHRNHDGINLDSPGDALIHNCEIRNWGRDGEIADAAIDVSYRLPKVPGDHQITVTGNRIENASFVKTPGFGPFTNTILWEANTFIDTQVADYHGGYSTVYRSNHFLLLSRDKFYRMWKQKTAGRTIFEGNTICSTKRLGMVYFMNDTGVASKAELLSTRENSYYMQPPGRWLGGDRAQIADWNMWLAAGYDRGSTLAEPDLCPP</sequence>
<proteinExistence type="predicted"/>